<dbReference type="UniPathway" id="UPA00143"/>
<dbReference type="SUPFAM" id="SSF159034">
    <property type="entry name" value="Mib/herc2 domain-like"/>
    <property type="match status" value="1"/>
</dbReference>
<dbReference type="InterPro" id="IPR011989">
    <property type="entry name" value="ARM-like"/>
</dbReference>
<organism evidence="7 9">
    <name type="scientific">Dracunculus medinensis</name>
    <name type="common">Guinea worm</name>
    <dbReference type="NCBI Taxonomy" id="318479"/>
    <lineage>
        <taxon>Eukaryota</taxon>
        <taxon>Metazoa</taxon>
        <taxon>Ecdysozoa</taxon>
        <taxon>Nematoda</taxon>
        <taxon>Chromadorea</taxon>
        <taxon>Rhabditida</taxon>
        <taxon>Spirurina</taxon>
        <taxon>Dracunculoidea</taxon>
        <taxon>Dracunculidae</taxon>
        <taxon>Dracunculus</taxon>
    </lineage>
</organism>
<dbReference type="Gene3D" id="2.30.30.40">
    <property type="entry name" value="SH3 Domains"/>
    <property type="match status" value="1"/>
</dbReference>
<keyword evidence="8" id="KW-1185">Reference proteome</keyword>
<dbReference type="Gene3D" id="1.25.10.10">
    <property type="entry name" value="Leucine-rich Repeat Variant"/>
    <property type="match status" value="1"/>
</dbReference>
<evidence type="ECO:0000313" key="9">
    <source>
        <dbReference type="WBParaSite" id="DME_0000189101-mRNA-1"/>
    </source>
</evidence>
<evidence type="ECO:0000313" key="8">
    <source>
        <dbReference type="Proteomes" id="UP000274756"/>
    </source>
</evidence>
<dbReference type="OrthoDB" id="412600at2759"/>
<protein>
    <recommendedName>
        <fullName evidence="3">E3 ubiquitin-protein ligase</fullName>
        <ecNumber evidence="3">2.3.2.26</ecNumber>
    </recommendedName>
</protein>
<dbReference type="STRING" id="318479.A0A0N4U4Z5"/>
<feature type="domain" description="MIB/HERC2" evidence="5">
    <location>
        <begin position="1440"/>
        <end position="1509"/>
    </location>
</feature>
<comment type="similarity">
    <text evidence="3">Belongs to the UPL family. K-HECT subfamily.</text>
</comment>
<dbReference type="AlphaFoldDB" id="A0A0N4U4Z5"/>
<feature type="region of interest" description="Disordered" evidence="4">
    <location>
        <begin position="451"/>
        <end position="475"/>
    </location>
</feature>
<dbReference type="InterPro" id="IPR010606">
    <property type="entry name" value="Mib_Herc2"/>
</dbReference>
<feature type="region of interest" description="Disordered" evidence="4">
    <location>
        <begin position="1517"/>
        <end position="1550"/>
    </location>
</feature>
<comment type="pathway">
    <text evidence="3">Protein modification; protein ubiquitination.</text>
</comment>
<dbReference type="Pfam" id="PF06701">
    <property type="entry name" value="MIB_HERC2"/>
    <property type="match status" value="1"/>
</dbReference>
<comment type="catalytic activity">
    <reaction evidence="1 3">
        <text>S-ubiquitinyl-[E2 ubiquitin-conjugating enzyme]-L-cysteine + [acceptor protein]-L-lysine = [E2 ubiquitin-conjugating enzyme]-L-cysteine + N(6)-ubiquitinyl-[acceptor protein]-L-lysine.</text>
        <dbReference type="EC" id="2.3.2.26"/>
    </reaction>
</comment>
<dbReference type="GO" id="GO:0061630">
    <property type="term" value="F:ubiquitin protein ligase activity"/>
    <property type="evidence" value="ECO:0007669"/>
    <property type="project" value="UniProtKB-UniRule"/>
</dbReference>
<dbReference type="GO" id="GO:0043161">
    <property type="term" value="P:proteasome-mediated ubiquitin-dependent protein catabolic process"/>
    <property type="evidence" value="ECO:0007669"/>
    <property type="project" value="TreeGrafter"/>
</dbReference>
<dbReference type="PROSITE" id="PS51416">
    <property type="entry name" value="MIB_HERC2"/>
    <property type="match status" value="1"/>
</dbReference>
<feature type="compositionally biased region" description="Basic and acidic residues" evidence="4">
    <location>
        <begin position="1333"/>
        <end position="1347"/>
    </location>
</feature>
<reference evidence="6 8" key="2">
    <citation type="submission" date="2018-11" db="EMBL/GenBank/DDBJ databases">
        <authorList>
            <consortium name="Pathogen Informatics"/>
        </authorList>
    </citation>
    <scope>NUCLEOTIDE SEQUENCE [LARGE SCALE GENOMIC DNA]</scope>
</reference>
<dbReference type="SUPFAM" id="SSF48371">
    <property type="entry name" value="ARM repeat"/>
    <property type="match status" value="1"/>
</dbReference>
<evidence type="ECO:0000313" key="6">
    <source>
        <dbReference type="EMBL" id="VDN56278.1"/>
    </source>
</evidence>
<accession>A0A0N4U4Z5</accession>
<comment type="function">
    <text evidence="3">E3 ubiquitin-protein ligase which accepts ubiquitin from an E2 ubiquitin-conjugating enzyme in the form of a thioester and then directly transfers the ubiquitin to targeted substrates.</text>
</comment>
<gene>
    <name evidence="6" type="ORF">DME_LOCUS6251</name>
</gene>
<dbReference type="PANTHER" id="PTHR45670">
    <property type="entry name" value="E3 UBIQUITIN-PROTEIN LIGASE TRIP12"/>
    <property type="match status" value="1"/>
</dbReference>
<feature type="compositionally biased region" description="Basic and acidic residues" evidence="4">
    <location>
        <begin position="451"/>
        <end position="462"/>
    </location>
</feature>
<name>A0A0N4U4Z5_DRAME</name>
<dbReference type="InterPro" id="IPR016024">
    <property type="entry name" value="ARM-type_fold"/>
</dbReference>
<feature type="region of interest" description="Disordered" evidence="4">
    <location>
        <begin position="1581"/>
        <end position="1608"/>
    </location>
</feature>
<evidence type="ECO:0000313" key="7">
    <source>
        <dbReference type="Proteomes" id="UP000038040"/>
    </source>
</evidence>
<dbReference type="GO" id="GO:0070534">
    <property type="term" value="P:protein K63-linked ubiquitination"/>
    <property type="evidence" value="ECO:0007669"/>
    <property type="project" value="TreeGrafter"/>
</dbReference>
<dbReference type="EMBL" id="UYYG01001155">
    <property type="protein sequence ID" value="VDN56278.1"/>
    <property type="molecule type" value="Genomic_DNA"/>
</dbReference>
<dbReference type="InterPro" id="IPR045322">
    <property type="entry name" value="HECTD1/TRIP12-like"/>
</dbReference>
<evidence type="ECO:0000256" key="3">
    <source>
        <dbReference type="RuleBase" id="RU369009"/>
    </source>
</evidence>
<evidence type="ECO:0000256" key="4">
    <source>
        <dbReference type="SAM" id="MobiDB-lite"/>
    </source>
</evidence>
<dbReference type="InterPro" id="IPR012919">
    <property type="entry name" value="SUN_dom"/>
</dbReference>
<dbReference type="PANTHER" id="PTHR45670:SF1">
    <property type="entry name" value="E3 UBIQUITIN-PROTEIN LIGASE HECTD1"/>
    <property type="match status" value="1"/>
</dbReference>
<dbReference type="Proteomes" id="UP000274756">
    <property type="component" value="Unassembled WGS sequence"/>
</dbReference>
<dbReference type="WBParaSite" id="DME_0000189101-mRNA-1">
    <property type="protein sequence ID" value="DME_0000189101-mRNA-1"/>
    <property type="gene ID" value="DME_0000189101"/>
</dbReference>
<feature type="compositionally biased region" description="Low complexity" evidence="4">
    <location>
        <begin position="1591"/>
        <end position="1602"/>
    </location>
</feature>
<dbReference type="GO" id="GO:0016607">
    <property type="term" value="C:nuclear speck"/>
    <property type="evidence" value="ECO:0007669"/>
    <property type="project" value="TreeGrafter"/>
</dbReference>
<dbReference type="Pfam" id="PF07738">
    <property type="entry name" value="Sad1_UNC"/>
    <property type="match status" value="1"/>
</dbReference>
<dbReference type="GO" id="GO:0046872">
    <property type="term" value="F:metal ion binding"/>
    <property type="evidence" value="ECO:0007669"/>
    <property type="project" value="InterPro"/>
</dbReference>
<evidence type="ECO:0000259" key="5">
    <source>
        <dbReference type="PROSITE" id="PS51416"/>
    </source>
</evidence>
<sequence length="1683" mass="187768">MDNIDPDTLLEWLQTGVDEDREIQLTALEQLCMLLLMSDNIDRCFESCPPRTFLPALCKIFLDKTATENVLEVTARAITYYLDVSNECTRRVTQVDGAIRAICNRLTITDLNDRTSKDLAEQCVKLLEHVCQRETSAVYDAGGLQCVLSLISQHGQRIHKFEIGTKFCIQDTMHSAMSVITRLCSKMEPNDAALPECSAYLGALLENDDPKVSECALRCFGALTDRFVRKAIDPAEMACYGNLVERLLNSLAPPLLPSVASSSLLTGTTHIVNVASSSSIVSADSSSSAILTNQRTTSFIILVISLLSSLCRGSNAVAEQVISSCRLIVAIKNILICKDEHCIVDTLRFCDILIILLHEGRKALLKNCASLSSSTGETADRSRRFHLLDAIRQKDAAALINYMESGQVVKILLQCGNDVEMPEEDFRMPGKETDRRDDDISCLEKVLEAHSKHGTKSKENKKTLPAPMENDDDGNNVGDILNLDHEIVRELLEQFLPIFCDVFQRSIGMNIRRICLSLLRKTIHFMSNSSLDSLLCNTEEENLSIDFGGRGQGLAENIINVLVMALDQEDDIDCHENALNVIKSLFSKNADFWLEQFIRVGVFEKVETIATQPPPVSKGGLVTTMVVDESGHVSSASSVSVLESQLVKAAPNVSMVEDQKSSSEIGVNQKALICNQKNREILDKVSNIITGSTSEQGGLDLSSLLKETNKGRESGLDDDDQWEIVEKESYKWKDWRLMKSRDSLFIWCDAVAIEFSDGSNGWFRFMLDGHLNTMYSSGSPECTEDNVETRAEFIAKLNTARNAVPPGSLLNTVFSLPTNRVIEVGNWLLTSPKNGEVYITNKQGNQQRLIIMEDLPGFVFDSNRQTKHCFQAESTLGLDFVTGWAARGGARRLRFRAEAQKVKLQELALEIYEKYLKEARSKPRDALLKLQKSSAAIKGICETYSTQFLPMSPYNELKASLNCLYNSVINDRLLSTFEFSISKVVEALLSLLLVVRKDLKCSIANVFKKVFSDSRSFHALVRKMVLILEATEKFPQYLYDTPGGSSVGIQLLGRKIRFKLEQINPKAASQGHLLNRTMKIEPLTTAGQLRNYILRMVARQWYDCSRESFNFVKQIVNAKKHGKDISFDYTSDFDERGIIYWLGTNGCTVNDWVNPATVGIVHITTSDGSLPYGRPEDILSRDINALNCHSSDDKRAYFVIDFGVLFHPSYYTLRHSRGYGRSALRSWSIEGSYDGVTYDTLKTHTNDTSLNDPGSTASWPLSYLDSRSLFSLFFMKQLIINQTYYLSVSGFEIYGKIVDVLVDDFKPFEPAEKNQNSAKNRPRKILLIKDRKESKMKKDVAKTENSERASAPPASNIRSEEPTKGMDKSLSDLAFAHLPGGILNNRLAADLRSHSSTHNMALKNRMFRYYQSHLWPPASNDGTKIGSSESVISANERLRKDAESHTGLVGERVRRGPDWKWNNQGGDMEGTICSSLEDGWVDVLWDDGSTNSYRLGAEGKFDVMVIPRHHFKLGYKRGSKSSTVSRRVHATAKQSAQQRQLPPAPRHSMDHTAAGSILRSTGFSPMNSRYFRTNAPLTETLDAQSRDSRAGSVIGTTSSTISQKSMSTTNLLDRAEHEKHYSVASSNQAASAESLQHQTPSLENLLARSKIFGDRIPEVVSDEAYSVTESRENGRACIFPSHS</sequence>
<dbReference type="FunFam" id="1.25.10.10:FF:001133">
    <property type="entry name" value="Hectd1 protein"/>
    <property type="match status" value="1"/>
</dbReference>
<proteinExistence type="inferred from homology"/>
<keyword evidence="2 3" id="KW-0808">Transferase</keyword>
<dbReference type="InterPro" id="IPR037252">
    <property type="entry name" value="Mib_Herc2_sf"/>
</dbReference>
<feature type="region of interest" description="Disordered" evidence="4">
    <location>
        <begin position="1333"/>
        <end position="1366"/>
    </location>
</feature>
<evidence type="ECO:0000256" key="1">
    <source>
        <dbReference type="ARBA" id="ARBA00000885"/>
    </source>
</evidence>
<evidence type="ECO:0000256" key="2">
    <source>
        <dbReference type="ARBA" id="ARBA00022679"/>
    </source>
</evidence>
<dbReference type="Proteomes" id="UP000038040">
    <property type="component" value="Unplaced"/>
</dbReference>
<keyword evidence="3" id="KW-0833">Ubl conjugation pathway</keyword>
<reference evidence="9" key="1">
    <citation type="submission" date="2017-02" db="UniProtKB">
        <authorList>
            <consortium name="WormBaseParasite"/>
        </authorList>
    </citation>
    <scope>IDENTIFICATION</scope>
</reference>
<dbReference type="EC" id="2.3.2.26" evidence="3"/>